<keyword evidence="3" id="KW-1185">Reference proteome</keyword>
<sequence length="340" mass="35323">MADILPFIVTLTAGNDVVPQGMPVDTLVVAPGTLNAGDDIQMTIGGRTMQLTAAGTYDLTAPRNLSGLQTIQGSTGDDALVVSQERLAGVTHIDLGGGLNVVQIAGAGGMDFSALTIENATIRGRASVDNIIGTQGSDRIVTAGGTSDFVDGNAGRDTVIPDVFFSQFNAAAPNPAELLVAGTRVFDANGERLYLRNVERVELRDGIVLLDQGANGAEAYRMVHAAFGTTPLEGTILSLRESLDNGVPREALMSALMQSLPFERAYGNVQSDAAFVDALYRVVLHRAADDGGRAVQLDALAHGMSRASMLVAFADTAEHVAVVGRAGTDGQLFVAEVGIA</sequence>
<organism evidence="2 3">
    <name type="scientific">Roseiterribacter gracilis</name>
    <dbReference type="NCBI Taxonomy" id="2812848"/>
    <lineage>
        <taxon>Bacteria</taxon>
        <taxon>Pseudomonadati</taxon>
        <taxon>Pseudomonadota</taxon>
        <taxon>Alphaproteobacteria</taxon>
        <taxon>Rhodospirillales</taxon>
        <taxon>Roseiterribacteraceae</taxon>
        <taxon>Roseiterribacter</taxon>
    </lineage>
</organism>
<dbReference type="Pfam" id="PF13946">
    <property type="entry name" value="DUF4214"/>
    <property type="match status" value="1"/>
</dbReference>
<dbReference type="SUPFAM" id="SSF51120">
    <property type="entry name" value="beta-Roll"/>
    <property type="match status" value="1"/>
</dbReference>
<comment type="caution">
    <text evidence="2">The sequence shown here is derived from an EMBL/GenBank/DDBJ whole genome shotgun (WGS) entry which is preliminary data.</text>
</comment>
<dbReference type="AlphaFoldDB" id="A0A8S8X825"/>
<dbReference type="Proteomes" id="UP000681075">
    <property type="component" value="Unassembled WGS sequence"/>
</dbReference>
<reference evidence="2" key="1">
    <citation type="submission" date="2021-02" db="EMBL/GenBank/DDBJ databases">
        <title>Genome sequence of Rhodospirillales sp. strain TMPK1 isolated from soil.</title>
        <authorList>
            <person name="Nakai R."/>
            <person name="Kusada H."/>
            <person name="Tamaki H."/>
        </authorList>
    </citation>
    <scope>NUCLEOTIDE SEQUENCE</scope>
    <source>
        <strain evidence="2">TMPK1</strain>
    </source>
</reference>
<dbReference type="InterPro" id="IPR025282">
    <property type="entry name" value="DUF4214"/>
</dbReference>
<protein>
    <recommendedName>
        <fullName evidence="1">DUF4214 domain-containing protein</fullName>
    </recommendedName>
</protein>
<evidence type="ECO:0000259" key="1">
    <source>
        <dbReference type="Pfam" id="PF13946"/>
    </source>
</evidence>
<dbReference type="EMBL" id="BOPV01000001">
    <property type="protein sequence ID" value="GIL38022.1"/>
    <property type="molecule type" value="Genomic_DNA"/>
</dbReference>
<dbReference type="InterPro" id="IPR011049">
    <property type="entry name" value="Serralysin-like_metalloprot_C"/>
</dbReference>
<proteinExistence type="predicted"/>
<feature type="domain" description="DUF4214" evidence="1">
    <location>
        <begin position="253"/>
        <end position="321"/>
    </location>
</feature>
<dbReference type="RefSeq" id="WP_420240934.1">
    <property type="nucleotide sequence ID" value="NZ_BOPV01000001.1"/>
</dbReference>
<accession>A0A8S8X825</accession>
<name>A0A8S8X825_9PROT</name>
<evidence type="ECO:0000313" key="3">
    <source>
        <dbReference type="Proteomes" id="UP000681075"/>
    </source>
</evidence>
<evidence type="ECO:0000313" key="2">
    <source>
        <dbReference type="EMBL" id="GIL38022.1"/>
    </source>
</evidence>
<gene>
    <name evidence="2" type="ORF">TMPK1_02590</name>
</gene>